<feature type="non-terminal residue" evidence="1">
    <location>
        <position position="428"/>
    </location>
</feature>
<keyword evidence="2" id="KW-1185">Reference proteome</keyword>
<evidence type="ECO:0000313" key="1">
    <source>
        <dbReference type="EMBL" id="MBM0277401.1"/>
    </source>
</evidence>
<reference evidence="1 2" key="1">
    <citation type="submission" date="2021-01" db="EMBL/GenBank/DDBJ databases">
        <title>Draft genome sequence of Micromonospora sp. strain STR1s_6.</title>
        <authorList>
            <person name="Karlyshev A."/>
            <person name="Jawad R."/>
        </authorList>
    </citation>
    <scope>NUCLEOTIDE SEQUENCE [LARGE SCALE GENOMIC DNA]</scope>
    <source>
        <strain evidence="1 2">STR1S-6</strain>
    </source>
</reference>
<proteinExistence type="predicted"/>
<dbReference type="RefSeq" id="WP_407664784.1">
    <property type="nucleotide sequence ID" value="NZ_JAEVHL010000101.1"/>
</dbReference>
<accession>A0ABS1YJ42</accession>
<dbReference type="SUPFAM" id="SSF48452">
    <property type="entry name" value="TPR-like"/>
    <property type="match status" value="2"/>
</dbReference>
<gene>
    <name evidence="1" type="ORF">JM949_19435</name>
</gene>
<dbReference type="EMBL" id="JAEVHL010000101">
    <property type="protein sequence ID" value="MBM0277401.1"/>
    <property type="molecule type" value="Genomic_DNA"/>
</dbReference>
<name>A0ABS1YJ42_9ACTN</name>
<evidence type="ECO:0000313" key="2">
    <source>
        <dbReference type="Proteomes" id="UP000622245"/>
    </source>
</evidence>
<sequence length="428" mass="47245">MTAPHSADQPLDDLDQVILDQLAAVLTRLDPPPPDLDDRVRLVLALDDIDSDVARLREEQLVGAVRGTERTRTLTFDAESRTVMITIVERPDGLVRIDGWLAPGAAVRVELRHPAPDRPRLWSPTRPAGSCWTACRTAWRRWWCTRRGGSTHRRWSRRPSRCDVDPAALARRASRWHAAGLASSDAGQPGRAARELRAGLRLAKRHPALQDIHARLLISLAWAESERGRVELGFRLLDEAEALVAPPQRPILLGQRALLLKRSGRNAEALRQYDESIGLLSNLAHPPDLVKALNNRSLVHLEAGNVRLARADLRRCAEVAARHGLDLHVAMARTNLGCLDVIAGDLPAALRAFARSDADYRVLAPGRLANLAVERARALVAAGLYREAERQLASAVERATQQQLRHDVRGCSPGRAEAALLDRRAGRV</sequence>
<dbReference type="Proteomes" id="UP000622245">
    <property type="component" value="Unassembled WGS sequence"/>
</dbReference>
<dbReference type="Gene3D" id="1.25.40.10">
    <property type="entry name" value="Tetratricopeptide repeat domain"/>
    <property type="match status" value="2"/>
</dbReference>
<protein>
    <recommendedName>
        <fullName evidence="3">Tetratricopeptide repeat-containing protein</fullName>
    </recommendedName>
</protein>
<comment type="caution">
    <text evidence="1">The sequence shown here is derived from an EMBL/GenBank/DDBJ whole genome shotgun (WGS) entry which is preliminary data.</text>
</comment>
<evidence type="ECO:0008006" key="3">
    <source>
        <dbReference type="Google" id="ProtNLM"/>
    </source>
</evidence>
<dbReference type="InterPro" id="IPR011990">
    <property type="entry name" value="TPR-like_helical_dom_sf"/>
</dbReference>
<organism evidence="1 2">
    <name type="scientific">Micromonospora tarensis</name>
    <dbReference type="NCBI Taxonomy" id="2806100"/>
    <lineage>
        <taxon>Bacteria</taxon>
        <taxon>Bacillati</taxon>
        <taxon>Actinomycetota</taxon>
        <taxon>Actinomycetes</taxon>
        <taxon>Micromonosporales</taxon>
        <taxon>Micromonosporaceae</taxon>
        <taxon>Micromonospora</taxon>
    </lineage>
</organism>